<feature type="transmembrane region" description="Helical" evidence="4">
    <location>
        <begin position="106"/>
        <end position="126"/>
    </location>
</feature>
<dbReference type="InterPro" id="IPR036259">
    <property type="entry name" value="MFS_trans_sf"/>
</dbReference>
<evidence type="ECO:0000313" key="7">
    <source>
        <dbReference type="Proteomes" id="UP001595953"/>
    </source>
</evidence>
<dbReference type="InterPro" id="IPR020846">
    <property type="entry name" value="MFS_dom"/>
</dbReference>
<feature type="transmembrane region" description="Helical" evidence="4">
    <location>
        <begin position="257"/>
        <end position="276"/>
    </location>
</feature>
<gene>
    <name evidence="6" type="ORF">ACFO5O_08790</name>
</gene>
<evidence type="ECO:0000259" key="5">
    <source>
        <dbReference type="PROSITE" id="PS50850"/>
    </source>
</evidence>
<dbReference type="Pfam" id="PF07690">
    <property type="entry name" value="MFS_1"/>
    <property type="match status" value="1"/>
</dbReference>
<feature type="transmembrane region" description="Helical" evidence="4">
    <location>
        <begin position="375"/>
        <end position="392"/>
    </location>
</feature>
<feature type="transmembrane region" description="Helical" evidence="4">
    <location>
        <begin position="312"/>
        <end position="334"/>
    </location>
</feature>
<accession>A0ABV9N2D2</accession>
<name>A0ABV9N2D2_9FLAO</name>
<feature type="transmembrane region" description="Helical" evidence="4">
    <location>
        <begin position="53"/>
        <end position="74"/>
    </location>
</feature>
<evidence type="ECO:0000256" key="2">
    <source>
        <dbReference type="ARBA" id="ARBA00022989"/>
    </source>
</evidence>
<dbReference type="SUPFAM" id="SSF103473">
    <property type="entry name" value="MFS general substrate transporter"/>
    <property type="match status" value="1"/>
</dbReference>
<feature type="transmembrane region" description="Helical" evidence="4">
    <location>
        <begin position="218"/>
        <end position="237"/>
    </location>
</feature>
<organism evidence="6 7">
    <name type="scientific">Geojedonia litorea</name>
    <dbReference type="NCBI Taxonomy" id="1268269"/>
    <lineage>
        <taxon>Bacteria</taxon>
        <taxon>Pseudomonadati</taxon>
        <taxon>Bacteroidota</taxon>
        <taxon>Flavobacteriia</taxon>
        <taxon>Flavobacteriales</taxon>
        <taxon>Flavobacteriaceae</taxon>
        <taxon>Geojedonia</taxon>
    </lineage>
</organism>
<evidence type="ECO:0000256" key="4">
    <source>
        <dbReference type="SAM" id="Phobius"/>
    </source>
</evidence>
<dbReference type="PANTHER" id="PTHR23521:SF3">
    <property type="entry name" value="MFS TRANSPORTER"/>
    <property type="match status" value="1"/>
</dbReference>
<dbReference type="Gene3D" id="1.20.1250.20">
    <property type="entry name" value="MFS general substrate transporter like domains"/>
    <property type="match status" value="1"/>
</dbReference>
<keyword evidence="3 4" id="KW-0472">Membrane</keyword>
<comment type="caution">
    <text evidence="6">The sequence shown here is derived from an EMBL/GenBank/DDBJ whole genome shotgun (WGS) entry which is preliminary data.</text>
</comment>
<feature type="transmembrane region" description="Helical" evidence="4">
    <location>
        <begin position="288"/>
        <end position="306"/>
    </location>
</feature>
<dbReference type="PROSITE" id="PS50850">
    <property type="entry name" value="MFS"/>
    <property type="match status" value="1"/>
</dbReference>
<dbReference type="EMBL" id="JBHSGP010000014">
    <property type="protein sequence ID" value="MFC4722417.1"/>
    <property type="molecule type" value="Genomic_DNA"/>
</dbReference>
<dbReference type="InterPro" id="IPR011701">
    <property type="entry name" value="MFS"/>
</dbReference>
<dbReference type="Proteomes" id="UP001595953">
    <property type="component" value="Unassembled WGS sequence"/>
</dbReference>
<evidence type="ECO:0000256" key="1">
    <source>
        <dbReference type="ARBA" id="ARBA00022692"/>
    </source>
</evidence>
<feature type="transmembrane region" description="Helical" evidence="4">
    <location>
        <begin position="346"/>
        <end position="369"/>
    </location>
</feature>
<sequence length="397" mass="43485">MVSDQLTASNIKKRILPLIVFSQFCCTSLWFAGNGIMIDLITDFNLSQSSLGHLTSAVQLGFILGTLTFAILTVSDRFSPSKVFFASAVLGALFNLSMLFDFNNFISLMSFRVLTGFFLAGIYPVGMKISADYYDKGLGKALGFLVGALVLGTAFPHILRGYLYTFSWHYVIIVTSILAITGGLVMIFLVPDGPYRKQSMTLDVSAFSKVFKNSSFRAAAFGYFGHMWELYAFWAFVPVMLKYYTVLHPESQLNIPILSFFIIAIGGLSCVVGGYISQYIGAKKTAYTALLLSCLCCLVSPLMFEVNSIPGFISFLLFWGIVVIADSPMFSTLVAQNADAKIKGTALTIVNCIGFTITIISIQILNTIYNLANTNYMYLLLAIGPILGLVALSKKKS</sequence>
<feature type="transmembrane region" description="Helical" evidence="4">
    <location>
        <begin position="170"/>
        <end position="190"/>
    </location>
</feature>
<feature type="transmembrane region" description="Helical" evidence="4">
    <location>
        <begin position="15"/>
        <end position="33"/>
    </location>
</feature>
<keyword evidence="7" id="KW-1185">Reference proteome</keyword>
<keyword evidence="2 4" id="KW-1133">Transmembrane helix</keyword>
<keyword evidence="1 4" id="KW-0812">Transmembrane</keyword>
<reference evidence="7" key="1">
    <citation type="journal article" date="2019" name="Int. J. Syst. Evol. Microbiol.">
        <title>The Global Catalogue of Microorganisms (GCM) 10K type strain sequencing project: providing services to taxonomists for standard genome sequencing and annotation.</title>
        <authorList>
            <consortium name="The Broad Institute Genomics Platform"/>
            <consortium name="The Broad Institute Genome Sequencing Center for Infectious Disease"/>
            <person name="Wu L."/>
            <person name="Ma J."/>
        </authorList>
    </citation>
    <scope>NUCLEOTIDE SEQUENCE [LARGE SCALE GENOMIC DNA]</scope>
    <source>
        <strain evidence="7">CCUG 63682</strain>
    </source>
</reference>
<proteinExistence type="predicted"/>
<protein>
    <submittedName>
        <fullName evidence="6">Nitrate/nitrite transporter</fullName>
    </submittedName>
</protein>
<feature type="transmembrane region" description="Helical" evidence="4">
    <location>
        <begin position="83"/>
        <end position="100"/>
    </location>
</feature>
<evidence type="ECO:0000313" key="6">
    <source>
        <dbReference type="EMBL" id="MFC4722417.1"/>
    </source>
</evidence>
<dbReference type="RefSeq" id="WP_387962905.1">
    <property type="nucleotide sequence ID" value="NZ_JBHSGP010000014.1"/>
</dbReference>
<feature type="domain" description="Major facilitator superfamily (MFS) profile" evidence="5">
    <location>
        <begin position="1"/>
        <end position="397"/>
    </location>
</feature>
<evidence type="ECO:0000256" key="3">
    <source>
        <dbReference type="ARBA" id="ARBA00023136"/>
    </source>
</evidence>
<feature type="transmembrane region" description="Helical" evidence="4">
    <location>
        <begin position="138"/>
        <end position="158"/>
    </location>
</feature>
<dbReference type="PANTHER" id="PTHR23521">
    <property type="entry name" value="TRANSPORTER MFS SUPERFAMILY"/>
    <property type="match status" value="1"/>
</dbReference>